<gene>
    <name evidence="2" type="ORF">DH2020_002857</name>
</gene>
<evidence type="ECO:0000256" key="1">
    <source>
        <dbReference type="SAM" id="MobiDB-lite"/>
    </source>
</evidence>
<protein>
    <submittedName>
        <fullName evidence="2">Uncharacterized protein</fullName>
    </submittedName>
</protein>
<keyword evidence="3" id="KW-1185">Reference proteome</keyword>
<accession>A0ABR0XV59</accession>
<feature type="region of interest" description="Disordered" evidence="1">
    <location>
        <begin position="378"/>
        <end position="407"/>
    </location>
</feature>
<evidence type="ECO:0000313" key="3">
    <source>
        <dbReference type="Proteomes" id="UP001318860"/>
    </source>
</evidence>
<dbReference type="EMBL" id="JABTTQ020000002">
    <property type="protein sequence ID" value="KAK6163016.1"/>
    <property type="molecule type" value="Genomic_DNA"/>
</dbReference>
<name>A0ABR0XV59_REHGL</name>
<proteinExistence type="predicted"/>
<evidence type="ECO:0000313" key="2">
    <source>
        <dbReference type="EMBL" id="KAK6163016.1"/>
    </source>
</evidence>
<dbReference type="Proteomes" id="UP001318860">
    <property type="component" value="Unassembled WGS sequence"/>
</dbReference>
<organism evidence="2 3">
    <name type="scientific">Rehmannia glutinosa</name>
    <name type="common">Chinese foxglove</name>
    <dbReference type="NCBI Taxonomy" id="99300"/>
    <lineage>
        <taxon>Eukaryota</taxon>
        <taxon>Viridiplantae</taxon>
        <taxon>Streptophyta</taxon>
        <taxon>Embryophyta</taxon>
        <taxon>Tracheophyta</taxon>
        <taxon>Spermatophyta</taxon>
        <taxon>Magnoliopsida</taxon>
        <taxon>eudicotyledons</taxon>
        <taxon>Gunneridae</taxon>
        <taxon>Pentapetalae</taxon>
        <taxon>asterids</taxon>
        <taxon>lamiids</taxon>
        <taxon>Lamiales</taxon>
        <taxon>Orobanchaceae</taxon>
        <taxon>Rehmannieae</taxon>
        <taxon>Rehmannia</taxon>
    </lineage>
</organism>
<sequence length="416" mass="47948">MLTCSERVTATAEEGAEAVDVDGTIDSMFFSSRTKWGWNVGAAIDVVARIMRKKVFMGNWNRRYLPRKKFRHYDYEDPPLSPARPYNNQSYSSGVDHNGVPSWEIDYCNSVRVPWRKVLASKKYIYCHPNVQNWDDSAGKEALQNAKQRYWATINGLPCDNPLPGPDIYIDEIDWDPHMDPQLMADLDLQFCDPDKVQNVEKLETINEGVEFAQSTNDNPWERDHVEGTRSLKEVAQGWSRWDDSVNLKSENPWEQNCSQLVDSSSDNVWKSGNESWGWHQGIDKSSAFVNYGRDNSCNYNRQTVDVRQKGWGQGENNSWGWGRGNAIGNSGYSCENNFSTGLKERGWRDNRNESCDWRESEYQGNEPKYWDSRSFRQGGRSFRGGGRKREGFQQHGSRYKSSKYHGDIYGDGRQL</sequence>
<dbReference type="PANTHER" id="PTHR34567">
    <property type="entry name" value="FK506-BINDING-LIKE PROTEIN"/>
    <property type="match status" value="1"/>
</dbReference>
<comment type="caution">
    <text evidence="2">The sequence shown here is derived from an EMBL/GenBank/DDBJ whole genome shotgun (WGS) entry which is preliminary data.</text>
</comment>
<reference evidence="2 3" key="1">
    <citation type="journal article" date="2021" name="Comput. Struct. Biotechnol. J.">
        <title>De novo genome assembly of the potent medicinal plant Rehmannia glutinosa using nanopore technology.</title>
        <authorList>
            <person name="Ma L."/>
            <person name="Dong C."/>
            <person name="Song C."/>
            <person name="Wang X."/>
            <person name="Zheng X."/>
            <person name="Niu Y."/>
            <person name="Chen S."/>
            <person name="Feng W."/>
        </authorList>
    </citation>
    <scope>NUCLEOTIDE SEQUENCE [LARGE SCALE GENOMIC DNA]</scope>
    <source>
        <strain evidence="2">DH-2019</strain>
    </source>
</reference>
<dbReference type="PANTHER" id="PTHR34567:SF3">
    <property type="entry name" value="FK506-BINDING-LIKE PROTEIN"/>
    <property type="match status" value="1"/>
</dbReference>